<dbReference type="PANTHER" id="PTHR24034">
    <property type="entry name" value="EGF-LIKE DOMAIN-CONTAINING PROTEIN"/>
    <property type="match status" value="1"/>
</dbReference>
<dbReference type="PROSITE" id="PS50026">
    <property type="entry name" value="EGF_3"/>
    <property type="match status" value="3"/>
</dbReference>
<dbReference type="Pfam" id="PF07645">
    <property type="entry name" value="EGF_CA"/>
    <property type="match status" value="3"/>
</dbReference>
<dbReference type="PANTHER" id="PTHR24034:SF200">
    <property type="entry name" value="EGF-LIKE AND EMI DOMAIN-CONTAINING PROTEIN 1"/>
    <property type="match status" value="1"/>
</dbReference>
<dbReference type="Gene3D" id="2.10.25.10">
    <property type="entry name" value="Laminin"/>
    <property type="match status" value="3"/>
</dbReference>
<dbReference type="SMART" id="SM00181">
    <property type="entry name" value="EGF"/>
    <property type="match status" value="4"/>
</dbReference>
<accession>A0A0B7AJ67</accession>
<comment type="caution">
    <text evidence="6">Lacks conserved residue(s) required for the propagation of feature annotation.</text>
</comment>
<protein>
    <recommendedName>
        <fullName evidence="7">EGF-like domain-containing protein</fullName>
    </recommendedName>
</protein>
<sequence length="388" mass="42716">DECLEQPHLCGPAGKCQNTRGSFQCVCPKGYRRDSTGTQCEDIDECKDDKCEGKCDNTPGGYRCECPPGYTQRPGGQCFDENECAADLVCGFVAVCVNLPGSFDCHCQSGLDFDMNSLNCIDSNVCGGSLCLFGCTPSQGGGSYVCGCPTGYEQIGQGHCISTSSSASTKYPPNVQLPHDPNLSTGGSLPPGEGCYHCDHDFGEIPLSRKTRSTASKTREAESLDELIAHFSGSVGVAEGISTGEGMRRKRSVPQKLKHEKLTLEQAANSSLWYNRDMWNSSEVVVMHIQTNQTRPRTKLVKVIPALSSLRDNVLYRIGKGNEEGYFSMHRKKGVSSLHFTKHIKETKDFYLEIHCEPVENNEQIGEQMVHLEPYILHLELHVVDKRR</sequence>
<dbReference type="InterPro" id="IPR001881">
    <property type="entry name" value="EGF-like_Ca-bd_dom"/>
</dbReference>
<keyword evidence="2" id="KW-0732">Signal</keyword>
<evidence type="ECO:0000259" key="7">
    <source>
        <dbReference type="PROSITE" id="PS50026"/>
    </source>
</evidence>
<evidence type="ECO:0000256" key="3">
    <source>
        <dbReference type="ARBA" id="ARBA00022737"/>
    </source>
</evidence>
<keyword evidence="5" id="KW-0325">Glycoprotein</keyword>
<dbReference type="EMBL" id="HACG01033772">
    <property type="protein sequence ID" value="CEK80637.1"/>
    <property type="molecule type" value="Transcribed_RNA"/>
</dbReference>
<keyword evidence="1 6" id="KW-0245">EGF-like domain</keyword>
<dbReference type="InterPro" id="IPR000742">
    <property type="entry name" value="EGF"/>
</dbReference>
<evidence type="ECO:0000256" key="4">
    <source>
        <dbReference type="ARBA" id="ARBA00023157"/>
    </source>
</evidence>
<reference evidence="8" key="1">
    <citation type="submission" date="2014-12" db="EMBL/GenBank/DDBJ databases">
        <title>Insight into the proteome of Arion vulgaris.</title>
        <authorList>
            <person name="Aradska J."/>
            <person name="Bulat T."/>
            <person name="Smidak R."/>
            <person name="Sarate P."/>
            <person name="Gangsoo J."/>
            <person name="Sialana F."/>
            <person name="Bilban M."/>
            <person name="Lubec G."/>
        </authorList>
    </citation>
    <scope>NUCLEOTIDE SEQUENCE</scope>
    <source>
        <tissue evidence="8">Skin</tissue>
    </source>
</reference>
<dbReference type="InterPro" id="IPR009030">
    <property type="entry name" value="Growth_fac_rcpt_cys_sf"/>
</dbReference>
<dbReference type="InterPro" id="IPR050751">
    <property type="entry name" value="ECM_structural_protein"/>
</dbReference>
<dbReference type="InterPro" id="IPR018097">
    <property type="entry name" value="EGF_Ca-bd_CS"/>
</dbReference>
<dbReference type="InterPro" id="IPR000152">
    <property type="entry name" value="EGF-type_Asp/Asn_hydroxyl_site"/>
</dbReference>
<evidence type="ECO:0000256" key="2">
    <source>
        <dbReference type="ARBA" id="ARBA00022729"/>
    </source>
</evidence>
<name>A0A0B7AJ67_9EUPU</name>
<keyword evidence="4" id="KW-1015">Disulfide bond</keyword>
<dbReference type="SMART" id="SM00179">
    <property type="entry name" value="EGF_CA"/>
    <property type="match status" value="4"/>
</dbReference>
<feature type="domain" description="EGF-like" evidence="7">
    <location>
        <begin position="42"/>
        <end position="79"/>
    </location>
</feature>
<feature type="domain" description="EGF-like" evidence="7">
    <location>
        <begin position="80"/>
        <end position="121"/>
    </location>
</feature>
<feature type="domain" description="EGF-like" evidence="7">
    <location>
        <begin position="1"/>
        <end position="41"/>
    </location>
</feature>
<evidence type="ECO:0000256" key="6">
    <source>
        <dbReference type="PROSITE-ProRule" id="PRU00076"/>
    </source>
</evidence>
<dbReference type="PROSITE" id="PS00010">
    <property type="entry name" value="ASX_HYDROXYL"/>
    <property type="match status" value="3"/>
</dbReference>
<dbReference type="InterPro" id="IPR049883">
    <property type="entry name" value="NOTCH1_EGF-like"/>
</dbReference>
<evidence type="ECO:0000256" key="5">
    <source>
        <dbReference type="ARBA" id="ARBA00023180"/>
    </source>
</evidence>
<gene>
    <name evidence="8" type="primary">ORF121882</name>
</gene>
<dbReference type="PROSITE" id="PS01186">
    <property type="entry name" value="EGF_2"/>
    <property type="match status" value="3"/>
</dbReference>
<organism evidence="8">
    <name type="scientific">Arion vulgaris</name>
    <dbReference type="NCBI Taxonomy" id="1028688"/>
    <lineage>
        <taxon>Eukaryota</taxon>
        <taxon>Metazoa</taxon>
        <taxon>Spiralia</taxon>
        <taxon>Lophotrochozoa</taxon>
        <taxon>Mollusca</taxon>
        <taxon>Gastropoda</taxon>
        <taxon>Heterobranchia</taxon>
        <taxon>Euthyneura</taxon>
        <taxon>Panpulmonata</taxon>
        <taxon>Eupulmonata</taxon>
        <taxon>Stylommatophora</taxon>
        <taxon>Helicina</taxon>
        <taxon>Arionoidea</taxon>
        <taxon>Arionidae</taxon>
        <taxon>Arion</taxon>
    </lineage>
</organism>
<feature type="non-terminal residue" evidence="8">
    <location>
        <position position="1"/>
    </location>
</feature>
<dbReference type="GO" id="GO:0005509">
    <property type="term" value="F:calcium ion binding"/>
    <property type="evidence" value="ECO:0007669"/>
    <property type="project" value="InterPro"/>
</dbReference>
<dbReference type="CDD" id="cd00054">
    <property type="entry name" value="EGF_CA"/>
    <property type="match status" value="3"/>
</dbReference>
<dbReference type="SUPFAM" id="SSF57184">
    <property type="entry name" value="Growth factor receptor domain"/>
    <property type="match status" value="1"/>
</dbReference>
<dbReference type="PROSITE" id="PS01187">
    <property type="entry name" value="EGF_CA"/>
    <property type="match status" value="2"/>
</dbReference>
<proteinExistence type="predicted"/>
<dbReference type="FunFam" id="2.10.25.10:FF:000005">
    <property type="entry name" value="Fibrillin 2"/>
    <property type="match status" value="1"/>
</dbReference>
<dbReference type="AlphaFoldDB" id="A0A0B7AJ67"/>
<evidence type="ECO:0000256" key="1">
    <source>
        <dbReference type="ARBA" id="ARBA00022536"/>
    </source>
</evidence>
<evidence type="ECO:0000313" key="8">
    <source>
        <dbReference type="EMBL" id="CEK80637.1"/>
    </source>
</evidence>
<keyword evidence="3" id="KW-0677">Repeat</keyword>